<keyword evidence="6" id="KW-0677">Repeat</keyword>
<dbReference type="PROSITE" id="PS00108">
    <property type="entry name" value="PROTEIN_KINASE_ST"/>
    <property type="match status" value="1"/>
</dbReference>
<protein>
    <recommendedName>
        <fullName evidence="13">Protein kinase domain-containing protein</fullName>
    </recommendedName>
</protein>
<dbReference type="InterPro" id="IPR001611">
    <property type="entry name" value="Leu-rich_rpt"/>
</dbReference>
<dbReference type="PROSITE" id="PS51450">
    <property type="entry name" value="LRR"/>
    <property type="match status" value="1"/>
</dbReference>
<keyword evidence="3" id="KW-0433">Leucine-rich repeat</keyword>
<evidence type="ECO:0000256" key="9">
    <source>
        <dbReference type="ARBA" id="ARBA00023170"/>
    </source>
</evidence>
<dbReference type="InterPro" id="IPR000719">
    <property type="entry name" value="Prot_kinase_dom"/>
</dbReference>
<dbReference type="Proteomes" id="UP000825935">
    <property type="component" value="Chromosome 16"/>
</dbReference>
<dbReference type="InterPro" id="IPR032675">
    <property type="entry name" value="LRR_dom_sf"/>
</dbReference>
<keyword evidence="4 11" id="KW-0812">Transmembrane</keyword>
<keyword evidence="15" id="KW-1185">Reference proteome</keyword>
<evidence type="ECO:0000256" key="2">
    <source>
        <dbReference type="ARBA" id="ARBA00008684"/>
    </source>
</evidence>
<dbReference type="InterPro" id="IPR013210">
    <property type="entry name" value="LRR_N_plant-typ"/>
</dbReference>
<feature type="region of interest" description="Disordered" evidence="10">
    <location>
        <begin position="236"/>
        <end position="277"/>
    </location>
</feature>
<dbReference type="Pfam" id="PF13855">
    <property type="entry name" value="LRR_8"/>
    <property type="match status" value="1"/>
</dbReference>
<evidence type="ECO:0000256" key="6">
    <source>
        <dbReference type="ARBA" id="ARBA00022737"/>
    </source>
</evidence>
<evidence type="ECO:0000256" key="7">
    <source>
        <dbReference type="ARBA" id="ARBA00022989"/>
    </source>
</evidence>
<comment type="subcellular location">
    <subcellularLocation>
        <location evidence="1">Membrane</location>
    </subcellularLocation>
</comment>
<dbReference type="SUPFAM" id="SSF56112">
    <property type="entry name" value="Protein kinase-like (PK-like)"/>
    <property type="match status" value="1"/>
</dbReference>
<evidence type="ECO:0000256" key="3">
    <source>
        <dbReference type="ARBA" id="ARBA00022614"/>
    </source>
</evidence>
<name>A0A8T2T1N4_CERRI</name>
<dbReference type="PRINTS" id="PR00019">
    <property type="entry name" value="LEURICHRPT"/>
</dbReference>
<accession>A0A8T2T1N4</accession>
<dbReference type="GO" id="GO:0005524">
    <property type="term" value="F:ATP binding"/>
    <property type="evidence" value="ECO:0007669"/>
    <property type="project" value="InterPro"/>
</dbReference>
<feature type="chain" id="PRO_5035822367" description="Protein kinase domain-containing protein" evidence="12">
    <location>
        <begin position="20"/>
        <end position="696"/>
    </location>
</feature>
<dbReference type="AlphaFoldDB" id="A0A8T2T1N4"/>
<dbReference type="OMA" id="TNNQPHM"/>
<reference evidence="14" key="1">
    <citation type="submission" date="2021-08" db="EMBL/GenBank/DDBJ databases">
        <title>WGS assembly of Ceratopteris richardii.</title>
        <authorList>
            <person name="Marchant D.B."/>
            <person name="Chen G."/>
            <person name="Jenkins J."/>
            <person name="Shu S."/>
            <person name="Leebens-Mack J."/>
            <person name="Grimwood J."/>
            <person name="Schmutz J."/>
            <person name="Soltis P."/>
            <person name="Soltis D."/>
            <person name="Chen Z.-H."/>
        </authorList>
    </citation>
    <scope>NUCLEOTIDE SEQUENCE</scope>
    <source>
        <strain evidence="14">Whitten #5841</strain>
        <tissue evidence="14">Leaf</tissue>
    </source>
</reference>
<dbReference type="SMART" id="SM00369">
    <property type="entry name" value="LRR_TYP"/>
    <property type="match status" value="3"/>
</dbReference>
<evidence type="ECO:0000313" key="15">
    <source>
        <dbReference type="Proteomes" id="UP000825935"/>
    </source>
</evidence>
<dbReference type="PANTHER" id="PTHR48007:SF34">
    <property type="entry name" value="PROTEIN STRUBBELIG-RECEPTOR FAMILY 8 ISOFORM X1"/>
    <property type="match status" value="1"/>
</dbReference>
<evidence type="ECO:0000259" key="13">
    <source>
        <dbReference type="PROSITE" id="PS50011"/>
    </source>
</evidence>
<dbReference type="Gene3D" id="3.80.10.10">
    <property type="entry name" value="Ribonuclease Inhibitor"/>
    <property type="match status" value="1"/>
</dbReference>
<comment type="caution">
    <text evidence="14">The sequence shown here is derived from an EMBL/GenBank/DDBJ whole genome shotgun (WGS) entry which is preliminary data.</text>
</comment>
<organism evidence="14 15">
    <name type="scientific">Ceratopteris richardii</name>
    <name type="common">Triangle waterfern</name>
    <dbReference type="NCBI Taxonomy" id="49495"/>
    <lineage>
        <taxon>Eukaryota</taxon>
        <taxon>Viridiplantae</taxon>
        <taxon>Streptophyta</taxon>
        <taxon>Embryophyta</taxon>
        <taxon>Tracheophyta</taxon>
        <taxon>Polypodiopsida</taxon>
        <taxon>Polypodiidae</taxon>
        <taxon>Polypodiales</taxon>
        <taxon>Pteridineae</taxon>
        <taxon>Pteridaceae</taxon>
        <taxon>Parkerioideae</taxon>
        <taxon>Ceratopteris</taxon>
    </lineage>
</organism>
<dbReference type="Pfam" id="PF07714">
    <property type="entry name" value="PK_Tyr_Ser-Thr"/>
    <property type="match status" value="1"/>
</dbReference>
<dbReference type="Pfam" id="PF00560">
    <property type="entry name" value="LRR_1"/>
    <property type="match status" value="3"/>
</dbReference>
<keyword evidence="7 11" id="KW-1133">Transmembrane helix</keyword>
<evidence type="ECO:0000256" key="8">
    <source>
        <dbReference type="ARBA" id="ARBA00023136"/>
    </source>
</evidence>
<dbReference type="GO" id="GO:0004672">
    <property type="term" value="F:protein kinase activity"/>
    <property type="evidence" value="ECO:0007669"/>
    <property type="project" value="InterPro"/>
</dbReference>
<feature type="signal peptide" evidence="12">
    <location>
        <begin position="1"/>
        <end position="19"/>
    </location>
</feature>
<feature type="domain" description="Protein kinase" evidence="13">
    <location>
        <begin position="398"/>
        <end position="677"/>
    </location>
</feature>
<proteinExistence type="inferred from homology"/>
<keyword evidence="8 11" id="KW-0472">Membrane</keyword>
<dbReference type="PROSITE" id="PS50011">
    <property type="entry name" value="PROTEIN_KINASE_DOM"/>
    <property type="match status" value="1"/>
</dbReference>
<dbReference type="EMBL" id="CM035421">
    <property type="protein sequence ID" value="KAH7387039.1"/>
    <property type="molecule type" value="Genomic_DNA"/>
</dbReference>
<gene>
    <name evidence="14" type="ORF">KP509_16G001700</name>
</gene>
<sequence>MQTAALLTIILFLVGGAFAVTDPDDVTVLQTLYTYLQSPSSLTSWSSNSGDPCGQSWKGVTCAGSAVTELKLPSLGLTGQLSYNLGMLKSLHVLDLSNNQLSGQLPYPLPPNLKTLNLGNNKFSENLPYSLSALTGLVYLYMDRNSLTGSLADVFPKLGNLSVLDLSFNKISGYLPQSFSSLYNLSSLYLQNNNFTGDLNVLANLKLQDLNVENNDFTGWLPKSFSSIPDLRVGGNSFSSSPAPPPPPFTPPPPVPVSSRQRPSPSSRSGNSGSSSKSINGGVIGGIVVGAVLAIILSGAVFVFVRRKARPSGDEKKFHSSNPISGTDIPEEQVKGNHELMASLLPTETVLKPPPAEKTREPILEKVLGRKVSGRRGKNTISATAISVADLQIATDSFSHENFLATTILGPIYKGQLPNGKLLAIRKIDLSAAPSVDREEDFMEVVSNISCLRHPNLAEMIGYCAEHGQRLLVYDYFQRGSLSDILHILDESFRSELTWNIRVKIALGTARALEYLHEECQPAVIHRDFKSDNILLDEDFNPHLFDSGIATLVSNPDLQMSSTVFPTGYSAPECTMMGVYTWQSDVYSFGVVMLELLTGRKPMDRYTRPRAEQSLVRWATPQLHDIDALSNMVDPCLNNMYPAKSLSRFADIISQCIQPEMEFRPPMSEVVQSLVRLMQRASLNKRKPGDDQENAK</sequence>
<evidence type="ECO:0000256" key="11">
    <source>
        <dbReference type="SAM" id="Phobius"/>
    </source>
</evidence>
<dbReference type="SUPFAM" id="SSF52058">
    <property type="entry name" value="L domain-like"/>
    <property type="match status" value="1"/>
</dbReference>
<dbReference type="InterPro" id="IPR003591">
    <property type="entry name" value="Leu-rich_rpt_typical-subtyp"/>
</dbReference>
<dbReference type="InterPro" id="IPR008271">
    <property type="entry name" value="Ser/Thr_kinase_AS"/>
</dbReference>
<evidence type="ECO:0000313" key="14">
    <source>
        <dbReference type="EMBL" id="KAH7387039.1"/>
    </source>
</evidence>
<dbReference type="OrthoDB" id="1055097at2759"/>
<dbReference type="InterPro" id="IPR011009">
    <property type="entry name" value="Kinase-like_dom_sf"/>
</dbReference>
<dbReference type="FunFam" id="3.80.10.10:FF:000062">
    <property type="entry name" value="protein STRUBBELIG-RECEPTOR FAMILY 3"/>
    <property type="match status" value="1"/>
</dbReference>
<evidence type="ECO:0000256" key="10">
    <source>
        <dbReference type="SAM" id="MobiDB-lite"/>
    </source>
</evidence>
<dbReference type="InterPro" id="IPR001245">
    <property type="entry name" value="Ser-Thr/Tyr_kinase_cat_dom"/>
</dbReference>
<dbReference type="InterPro" id="IPR046959">
    <property type="entry name" value="PRK1-6/SRF4-like"/>
</dbReference>
<feature type="compositionally biased region" description="Pro residues" evidence="10">
    <location>
        <begin position="242"/>
        <end position="256"/>
    </location>
</feature>
<dbReference type="FunFam" id="1.10.510.10:FF:000095">
    <property type="entry name" value="protein STRUBBELIG-RECEPTOR FAMILY 8"/>
    <property type="match status" value="1"/>
</dbReference>
<dbReference type="FunFam" id="3.30.200.20:FF:000125">
    <property type="entry name" value="Protein STRUBBELIG-RECEPTOR FAMILY 8"/>
    <property type="match status" value="1"/>
</dbReference>
<comment type="similarity">
    <text evidence="2">Belongs to the protein kinase superfamily. Ser/Thr protein kinase family.</text>
</comment>
<feature type="compositionally biased region" description="Low complexity" evidence="10">
    <location>
        <begin position="257"/>
        <end position="277"/>
    </location>
</feature>
<feature type="transmembrane region" description="Helical" evidence="11">
    <location>
        <begin position="283"/>
        <end position="305"/>
    </location>
</feature>
<evidence type="ECO:0000256" key="5">
    <source>
        <dbReference type="ARBA" id="ARBA00022729"/>
    </source>
</evidence>
<dbReference type="GO" id="GO:0016020">
    <property type="term" value="C:membrane"/>
    <property type="evidence" value="ECO:0007669"/>
    <property type="project" value="UniProtKB-SubCell"/>
</dbReference>
<dbReference type="Gene3D" id="1.10.510.10">
    <property type="entry name" value="Transferase(Phosphotransferase) domain 1"/>
    <property type="match status" value="1"/>
</dbReference>
<dbReference type="PANTHER" id="PTHR48007">
    <property type="entry name" value="LEUCINE-RICH REPEAT RECEPTOR-LIKE PROTEIN KINASE PXC1"/>
    <property type="match status" value="1"/>
</dbReference>
<evidence type="ECO:0000256" key="1">
    <source>
        <dbReference type="ARBA" id="ARBA00004370"/>
    </source>
</evidence>
<evidence type="ECO:0000256" key="12">
    <source>
        <dbReference type="SAM" id="SignalP"/>
    </source>
</evidence>
<keyword evidence="9" id="KW-0675">Receptor</keyword>
<dbReference type="Pfam" id="PF08263">
    <property type="entry name" value="LRRNT_2"/>
    <property type="match status" value="1"/>
</dbReference>
<keyword evidence="5 12" id="KW-0732">Signal</keyword>
<evidence type="ECO:0000256" key="4">
    <source>
        <dbReference type="ARBA" id="ARBA00022692"/>
    </source>
</evidence>
<dbReference type="Gene3D" id="3.30.200.20">
    <property type="entry name" value="Phosphorylase Kinase, domain 1"/>
    <property type="match status" value="1"/>
</dbReference>